<dbReference type="AlphaFoldDB" id="A0A3M7RQX9"/>
<comment type="caution">
    <text evidence="1">The sequence shown here is derived from an EMBL/GenBank/DDBJ whole genome shotgun (WGS) entry which is preliminary data.</text>
</comment>
<proteinExistence type="predicted"/>
<accession>A0A3M7RQX9</accession>
<dbReference type="EMBL" id="REGN01002823">
    <property type="protein sequence ID" value="RNA25973.1"/>
    <property type="molecule type" value="Genomic_DNA"/>
</dbReference>
<sequence length="69" mass="7957">MVTRDFLKLNFTSSFCINMPWLKCISKRLPIIETILMVASSQVVCLGKLAYPFKMNQETAELLSIRFII</sequence>
<name>A0A3M7RQX9_BRAPC</name>
<evidence type="ECO:0000313" key="1">
    <source>
        <dbReference type="EMBL" id="RNA25973.1"/>
    </source>
</evidence>
<organism evidence="1 2">
    <name type="scientific">Brachionus plicatilis</name>
    <name type="common">Marine rotifer</name>
    <name type="synonym">Brachionus muelleri</name>
    <dbReference type="NCBI Taxonomy" id="10195"/>
    <lineage>
        <taxon>Eukaryota</taxon>
        <taxon>Metazoa</taxon>
        <taxon>Spiralia</taxon>
        <taxon>Gnathifera</taxon>
        <taxon>Rotifera</taxon>
        <taxon>Eurotatoria</taxon>
        <taxon>Monogononta</taxon>
        <taxon>Pseudotrocha</taxon>
        <taxon>Ploima</taxon>
        <taxon>Brachionidae</taxon>
        <taxon>Brachionus</taxon>
    </lineage>
</organism>
<evidence type="ECO:0000313" key="2">
    <source>
        <dbReference type="Proteomes" id="UP000276133"/>
    </source>
</evidence>
<protein>
    <submittedName>
        <fullName evidence="1">Uncharacterized protein</fullName>
    </submittedName>
</protein>
<dbReference type="Proteomes" id="UP000276133">
    <property type="component" value="Unassembled WGS sequence"/>
</dbReference>
<gene>
    <name evidence="1" type="ORF">BpHYR1_026001</name>
</gene>
<reference evidence="1 2" key="1">
    <citation type="journal article" date="2018" name="Sci. Rep.">
        <title>Genomic signatures of local adaptation to the degree of environmental predictability in rotifers.</title>
        <authorList>
            <person name="Franch-Gras L."/>
            <person name="Hahn C."/>
            <person name="Garcia-Roger E.M."/>
            <person name="Carmona M.J."/>
            <person name="Serra M."/>
            <person name="Gomez A."/>
        </authorList>
    </citation>
    <scope>NUCLEOTIDE SEQUENCE [LARGE SCALE GENOMIC DNA]</scope>
    <source>
        <strain evidence="1">HYR1</strain>
    </source>
</reference>
<keyword evidence="2" id="KW-1185">Reference proteome</keyword>